<accession>A0A4R1QH53</accession>
<dbReference type="PANTHER" id="PTHR38449:SF1">
    <property type="entry name" value="REGULATORY PROTEIN SSL2874-RELATED"/>
    <property type="match status" value="1"/>
</dbReference>
<sequence length="87" mass="9552">MGIKLINIGYGNMVSATRIISIVSPDSAPIRRIVQDARENGKLIDATHGRRTRAVLIMDSDHVILSSVQPETVAQRLLNRDDVSEEG</sequence>
<proteinExistence type="inferred from homology"/>
<keyword evidence="3" id="KW-1185">Reference proteome</keyword>
<dbReference type="EMBL" id="SLUL01000005">
    <property type="protein sequence ID" value="TCL50316.1"/>
    <property type="molecule type" value="Genomic_DNA"/>
</dbReference>
<reference evidence="2 3" key="1">
    <citation type="submission" date="2019-03" db="EMBL/GenBank/DDBJ databases">
        <title>Genomic Encyclopedia of Type Strains, Phase IV (KMG-IV): sequencing the most valuable type-strain genomes for metagenomic binning, comparative biology and taxonomic classification.</title>
        <authorList>
            <person name="Goeker M."/>
        </authorList>
    </citation>
    <scope>NUCLEOTIDE SEQUENCE [LARGE SCALE GENOMIC DNA]</scope>
    <source>
        <strain evidence="2 3">DSM 24979</strain>
    </source>
</reference>
<protein>
    <recommendedName>
        <fullName evidence="1">Putative regulatory protein EDD69_105117</fullName>
    </recommendedName>
</protein>
<dbReference type="NCBIfam" id="NF003315">
    <property type="entry name" value="PRK04323.1"/>
    <property type="match status" value="1"/>
</dbReference>
<dbReference type="Proteomes" id="UP000295658">
    <property type="component" value="Unassembled WGS sequence"/>
</dbReference>
<dbReference type="AlphaFoldDB" id="A0A4R1QH53"/>
<evidence type="ECO:0000256" key="1">
    <source>
        <dbReference type="HAMAP-Rule" id="MF_01503"/>
    </source>
</evidence>
<dbReference type="OrthoDB" id="5432174at2"/>
<dbReference type="NCBIfam" id="NF046064">
    <property type="entry name" value="MtxBflmRegRemA"/>
    <property type="match status" value="1"/>
</dbReference>
<dbReference type="InterPro" id="IPR007169">
    <property type="entry name" value="RemA-like"/>
</dbReference>
<dbReference type="HAMAP" id="MF_01503">
    <property type="entry name" value="RemA"/>
    <property type="match status" value="1"/>
</dbReference>
<dbReference type="PANTHER" id="PTHR38449">
    <property type="entry name" value="REGULATORY PROTEIN TM_1690-RELATED"/>
    <property type="match status" value="1"/>
</dbReference>
<name>A0A4R1QH53_9BACL</name>
<gene>
    <name evidence="2" type="ORF">EDD69_105117</name>
</gene>
<comment type="similarity">
    <text evidence="1">Belongs to the RemA family.</text>
</comment>
<evidence type="ECO:0000313" key="2">
    <source>
        <dbReference type="EMBL" id="TCL50316.1"/>
    </source>
</evidence>
<organism evidence="2 3">
    <name type="scientific">Thermolongibacillus altinsuensis</name>
    <dbReference type="NCBI Taxonomy" id="575256"/>
    <lineage>
        <taxon>Bacteria</taxon>
        <taxon>Bacillati</taxon>
        <taxon>Bacillota</taxon>
        <taxon>Bacilli</taxon>
        <taxon>Bacillales</taxon>
        <taxon>Anoxybacillaceae</taxon>
        <taxon>Thermolongibacillus</taxon>
    </lineage>
</organism>
<dbReference type="Pfam" id="PF04025">
    <property type="entry name" value="RemA-like"/>
    <property type="match status" value="1"/>
</dbReference>
<comment type="caution">
    <text evidence="2">The sequence shown here is derived from an EMBL/GenBank/DDBJ whole genome shotgun (WGS) entry which is preliminary data.</text>
</comment>
<evidence type="ECO:0000313" key="3">
    <source>
        <dbReference type="Proteomes" id="UP000295658"/>
    </source>
</evidence>
<dbReference type="RefSeq" id="WP_132948086.1">
    <property type="nucleotide sequence ID" value="NZ_BSVG01000003.1"/>
</dbReference>